<evidence type="ECO:0008006" key="6">
    <source>
        <dbReference type="Google" id="ProtNLM"/>
    </source>
</evidence>
<evidence type="ECO:0000256" key="1">
    <source>
        <dbReference type="ARBA" id="ARBA00022679"/>
    </source>
</evidence>
<name>A0A858RRH6_9BACT</name>
<dbReference type="SUPFAM" id="SSF51161">
    <property type="entry name" value="Trimeric LpxA-like enzymes"/>
    <property type="match status" value="1"/>
</dbReference>
<keyword evidence="3" id="KW-0012">Acyltransferase</keyword>
<evidence type="ECO:0000313" key="4">
    <source>
        <dbReference type="EMBL" id="QJE99281.1"/>
    </source>
</evidence>
<dbReference type="InterPro" id="IPR018357">
    <property type="entry name" value="Hexapep_transf_CS"/>
</dbReference>
<dbReference type="InterPro" id="IPR051159">
    <property type="entry name" value="Hexapeptide_acetyltransf"/>
</dbReference>
<organism evidence="4 5">
    <name type="scientific">Luteolibacter luteus</name>
    <dbReference type="NCBI Taxonomy" id="2728835"/>
    <lineage>
        <taxon>Bacteria</taxon>
        <taxon>Pseudomonadati</taxon>
        <taxon>Verrucomicrobiota</taxon>
        <taxon>Verrucomicrobiia</taxon>
        <taxon>Verrucomicrobiales</taxon>
        <taxon>Verrucomicrobiaceae</taxon>
        <taxon>Luteolibacter</taxon>
    </lineage>
</organism>
<proteinExistence type="predicted"/>
<dbReference type="Pfam" id="PF14602">
    <property type="entry name" value="Hexapep_2"/>
    <property type="match status" value="1"/>
</dbReference>
<dbReference type="PANTHER" id="PTHR23416">
    <property type="entry name" value="SIALIC ACID SYNTHASE-RELATED"/>
    <property type="match status" value="1"/>
</dbReference>
<sequence length="174" mass="18125">MGRPHFRIAKGARVILSRGVTLFGIKQMNPLIGSGRSTFWAIAPGALIELGKDVGGSSPCLCAALRIRIGEGTILGADCLIVDNDFHLPGEGWKWGFNPVETARPVEIGRGCFIGARSIVLKGVTIGDGAVVGAGAVVTSDVPAFHMATGNPAVVRPLSAKWRRDDVDPSAPAS</sequence>
<reference evidence="4 5" key="1">
    <citation type="submission" date="2020-04" db="EMBL/GenBank/DDBJ databases">
        <title>Luteolibacter sp. G-1-1-1 isolated from soil.</title>
        <authorList>
            <person name="Dahal R.H."/>
        </authorList>
    </citation>
    <scope>NUCLEOTIDE SEQUENCE [LARGE SCALE GENOMIC DNA]</scope>
    <source>
        <strain evidence="4 5">G-1-1-1</strain>
    </source>
</reference>
<accession>A0A858RRH6</accession>
<dbReference type="PANTHER" id="PTHR23416:SF54">
    <property type="entry name" value="ACETYLTRANSFERASE, CYSE_LACA_LPXA_NODL FAMILY (AFU_ORTHOLOGUE AFUA_2G08430)-RELATED"/>
    <property type="match status" value="1"/>
</dbReference>
<dbReference type="AlphaFoldDB" id="A0A858RRH6"/>
<dbReference type="KEGG" id="luo:HHL09_14620"/>
<dbReference type="GO" id="GO:0008374">
    <property type="term" value="F:O-acyltransferase activity"/>
    <property type="evidence" value="ECO:0007669"/>
    <property type="project" value="TreeGrafter"/>
</dbReference>
<dbReference type="Proteomes" id="UP000501812">
    <property type="component" value="Chromosome"/>
</dbReference>
<keyword evidence="5" id="KW-1185">Reference proteome</keyword>
<keyword evidence="1" id="KW-0808">Transferase</keyword>
<dbReference type="InterPro" id="IPR001451">
    <property type="entry name" value="Hexapep"/>
</dbReference>
<dbReference type="Gene3D" id="2.160.10.10">
    <property type="entry name" value="Hexapeptide repeat proteins"/>
    <property type="match status" value="1"/>
</dbReference>
<evidence type="ECO:0000256" key="3">
    <source>
        <dbReference type="ARBA" id="ARBA00023315"/>
    </source>
</evidence>
<evidence type="ECO:0000313" key="5">
    <source>
        <dbReference type="Proteomes" id="UP000501812"/>
    </source>
</evidence>
<gene>
    <name evidence="4" type="ORF">HHL09_14620</name>
</gene>
<dbReference type="EMBL" id="CP051774">
    <property type="protein sequence ID" value="QJE99281.1"/>
    <property type="molecule type" value="Genomic_DNA"/>
</dbReference>
<protein>
    <recommendedName>
        <fullName evidence="6">Acyltransferase</fullName>
    </recommendedName>
</protein>
<dbReference type="InterPro" id="IPR011004">
    <property type="entry name" value="Trimer_LpxA-like_sf"/>
</dbReference>
<evidence type="ECO:0000256" key="2">
    <source>
        <dbReference type="ARBA" id="ARBA00022737"/>
    </source>
</evidence>
<dbReference type="PROSITE" id="PS00101">
    <property type="entry name" value="HEXAPEP_TRANSFERASES"/>
    <property type="match status" value="1"/>
</dbReference>
<keyword evidence="2" id="KW-0677">Repeat</keyword>